<evidence type="ECO:0000313" key="9">
    <source>
        <dbReference type="Proteomes" id="UP000018144"/>
    </source>
</evidence>
<feature type="compositionally biased region" description="Basic and acidic residues" evidence="6">
    <location>
        <begin position="339"/>
        <end position="356"/>
    </location>
</feature>
<evidence type="ECO:0000256" key="6">
    <source>
        <dbReference type="SAM" id="MobiDB-lite"/>
    </source>
</evidence>
<keyword evidence="2" id="KW-0479">Metal-binding</keyword>
<dbReference type="CDD" id="cd08831">
    <property type="entry name" value="ArfGap_ArfGap2_3_like"/>
    <property type="match status" value="1"/>
</dbReference>
<dbReference type="SMART" id="SM00105">
    <property type="entry name" value="ArfGap"/>
    <property type="match status" value="1"/>
</dbReference>
<dbReference type="Pfam" id="PF01412">
    <property type="entry name" value="ArfGap"/>
    <property type="match status" value="1"/>
</dbReference>
<reference evidence="8 9" key="1">
    <citation type="journal article" date="2013" name="PLoS Genet.">
        <title>The genome and development-dependent transcriptomes of Pyronema confluens: a window into fungal evolution.</title>
        <authorList>
            <person name="Traeger S."/>
            <person name="Altegoer F."/>
            <person name="Freitag M."/>
            <person name="Gabaldon T."/>
            <person name="Kempken F."/>
            <person name="Kumar A."/>
            <person name="Marcet-Houben M."/>
            <person name="Poggeler S."/>
            <person name="Stajich J.E."/>
            <person name="Nowrousian M."/>
        </authorList>
    </citation>
    <scope>NUCLEOTIDE SEQUENCE [LARGE SCALE GENOMIC DNA]</scope>
    <source>
        <strain evidence="9">CBS 100304</strain>
        <tissue evidence="8">Vegetative mycelium</tissue>
    </source>
</reference>
<feature type="compositionally biased region" description="Low complexity" evidence="6">
    <location>
        <begin position="195"/>
        <end position="226"/>
    </location>
</feature>
<dbReference type="GO" id="GO:0000139">
    <property type="term" value="C:Golgi membrane"/>
    <property type="evidence" value="ECO:0007669"/>
    <property type="project" value="GOC"/>
</dbReference>
<name>U4LVD5_PYROM</name>
<dbReference type="FunFam" id="1.10.220.150:FF:000013">
    <property type="entry name" value="Putative Arf GTPase-activating protein"/>
    <property type="match status" value="1"/>
</dbReference>
<dbReference type="EMBL" id="HF935844">
    <property type="protein sequence ID" value="CCX32441.1"/>
    <property type="molecule type" value="Genomic_DNA"/>
</dbReference>
<dbReference type="STRING" id="1076935.U4LVD5"/>
<evidence type="ECO:0000313" key="8">
    <source>
        <dbReference type="EMBL" id="CCX32441.1"/>
    </source>
</evidence>
<evidence type="ECO:0000256" key="3">
    <source>
        <dbReference type="ARBA" id="ARBA00022771"/>
    </source>
</evidence>
<dbReference type="GO" id="GO:0048205">
    <property type="term" value="P:COPI coating of Golgi vesicle"/>
    <property type="evidence" value="ECO:0007669"/>
    <property type="project" value="TreeGrafter"/>
</dbReference>
<dbReference type="PROSITE" id="PS50115">
    <property type="entry name" value="ARFGAP"/>
    <property type="match status" value="1"/>
</dbReference>
<protein>
    <submittedName>
        <fullName evidence="8">Similar to ADP-ribosylation factor GTPase-activating protein glo3 acc. no. Q10367</fullName>
    </submittedName>
</protein>
<feature type="domain" description="Arf-GAP" evidence="7">
    <location>
        <begin position="10"/>
        <end position="130"/>
    </location>
</feature>
<keyword evidence="1" id="KW-0343">GTPase activation</keyword>
<dbReference type="GO" id="GO:0008270">
    <property type="term" value="F:zinc ion binding"/>
    <property type="evidence" value="ECO:0007669"/>
    <property type="project" value="UniProtKB-KW"/>
</dbReference>
<dbReference type="InterPro" id="IPR038508">
    <property type="entry name" value="ArfGAP_dom_sf"/>
</dbReference>
<dbReference type="PRINTS" id="PR00405">
    <property type="entry name" value="REVINTRACTNG"/>
</dbReference>
<dbReference type="InterPro" id="IPR001164">
    <property type="entry name" value="ArfGAP_dom"/>
</dbReference>
<evidence type="ECO:0000256" key="4">
    <source>
        <dbReference type="ARBA" id="ARBA00022833"/>
    </source>
</evidence>
<dbReference type="PANTHER" id="PTHR45686:SF4">
    <property type="entry name" value="ADP-RIBOSYLATION FACTOR GTPASE ACTIVATING PROTEIN 3, ISOFORM H"/>
    <property type="match status" value="1"/>
</dbReference>
<dbReference type="AlphaFoldDB" id="U4LVD5"/>
<feature type="compositionally biased region" description="Low complexity" evidence="6">
    <location>
        <begin position="379"/>
        <end position="390"/>
    </location>
</feature>
<dbReference type="GO" id="GO:0005096">
    <property type="term" value="F:GTPase activator activity"/>
    <property type="evidence" value="ECO:0007669"/>
    <property type="project" value="UniProtKB-KW"/>
</dbReference>
<evidence type="ECO:0000256" key="2">
    <source>
        <dbReference type="ARBA" id="ARBA00022723"/>
    </source>
</evidence>
<dbReference type="Gene3D" id="1.10.220.150">
    <property type="entry name" value="Arf GTPase activating protein"/>
    <property type="match status" value="1"/>
</dbReference>
<accession>U4LVD5</accession>
<proteinExistence type="predicted"/>
<evidence type="ECO:0000256" key="5">
    <source>
        <dbReference type="PROSITE-ProRule" id="PRU00288"/>
    </source>
</evidence>
<feature type="compositionally biased region" description="Low complexity" evidence="6">
    <location>
        <begin position="287"/>
        <end position="298"/>
    </location>
</feature>
<dbReference type="SUPFAM" id="SSF57863">
    <property type="entry name" value="ArfGap/RecO-like zinc finger"/>
    <property type="match status" value="1"/>
</dbReference>
<dbReference type="Proteomes" id="UP000018144">
    <property type="component" value="Unassembled WGS sequence"/>
</dbReference>
<keyword evidence="3 5" id="KW-0863">Zinc-finger</keyword>
<dbReference type="InterPro" id="IPR037278">
    <property type="entry name" value="ARFGAP/RecO"/>
</dbReference>
<keyword evidence="4" id="KW-0862">Zinc</keyword>
<keyword evidence="9" id="KW-1185">Reference proteome</keyword>
<dbReference type="OrthoDB" id="983479at2759"/>
<sequence>MSLASKTESQKLFEKLKSQRANKVCFDCNSKNPTWASVPFGIYLCLDCSAHHRNLGVHISFVRSTVLDQWQWEQLRIMKVGGNESATKFFQSHGGAAALASKDPKVKYGSNAATKYKDELKRRAAEDAKVHPEEVVVDSIEGDADTAASTPKVDEDDFFASWDKPAIKRPTPPPSRTATPPVIGRVPSPLTPNGSTPATPAATTTTTTSTTSRIITSKKTLTSSTTKRLGATKTKDILKAKPAAAKIVDFDELEREAKLGYVEPAEEKEDIPAFSSNSTAAEKKNDSYGSSSYGSKSSTPAAPKVQAPRLGFGQISNTPVDPAVVAEKKYAPKSMSSADFERKAEDPAVKAQRDARLAQFSGMSGFSSDDYNGGGPGTGSSSSGGYAGNDYGVNADKIAQTVDEVVDMTRQVALGAARTLKQYGLY</sequence>
<dbReference type="PANTHER" id="PTHR45686">
    <property type="entry name" value="ADP-RIBOSYLATION FACTOR GTPASE ACTIVATING PROTEIN 3, ISOFORM H-RELATED"/>
    <property type="match status" value="1"/>
</dbReference>
<dbReference type="eggNOG" id="KOG0706">
    <property type="taxonomic scope" value="Eukaryota"/>
</dbReference>
<organism evidence="8 9">
    <name type="scientific">Pyronema omphalodes (strain CBS 100304)</name>
    <name type="common">Pyronema confluens</name>
    <dbReference type="NCBI Taxonomy" id="1076935"/>
    <lineage>
        <taxon>Eukaryota</taxon>
        <taxon>Fungi</taxon>
        <taxon>Dikarya</taxon>
        <taxon>Ascomycota</taxon>
        <taxon>Pezizomycotina</taxon>
        <taxon>Pezizomycetes</taxon>
        <taxon>Pezizales</taxon>
        <taxon>Pyronemataceae</taxon>
        <taxon>Pyronema</taxon>
    </lineage>
</organism>
<evidence type="ECO:0000259" key="7">
    <source>
        <dbReference type="PROSITE" id="PS50115"/>
    </source>
</evidence>
<feature type="region of interest" description="Disordered" evidence="6">
    <location>
        <begin position="261"/>
        <end position="390"/>
    </location>
</feature>
<gene>
    <name evidence="8" type="ORF">PCON_13090</name>
</gene>
<feature type="region of interest" description="Disordered" evidence="6">
    <location>
        <begin position="163"/>
        <end position="226"/>
    </location>
</feature>
<evidence type="ECO:0000256" key="1">
    <source>
        <dbReference type="ARBA" id="ARBA00022468"/>
    </source>
</evidence>